<dbReference type="SUPFAM" id="SSF51905">
    <property type="entry name" value="FAD/NAD(P)-binding domain"/>
    <property type="match status" value="1"/>
</dbReference>
<feature type="region of interest" description="Disordered" evidence="5">
    <location>
        <begin position="232"/>
        <end position="252"/>
    </location>
</feature>
<dbReference type="FunFam" id="3.50.50.60:FF:000002">
    <property type="entry name" value="tRNA uridine 5-carboxymethylaminomethyl modification enzyme MnmG"/>
    <property type="match status" value="1"/>
</dbReference>
<dbReference type="GO" id="GO:0030488">
    <property type="term" value="P:tRNA methylation"/>
    <property type="evidence" value="ECO:0007669"/>
    <property type="project" value="TreeGrafter"/>
</dbReference>
<comment type="similarity">
    <text evidence="2">Belongs to the MnmG family.</text>
</comment>
<dbReference type="PANTHER" id="PTHR11806:SF0">
    <property type="entry name" value="PROTEIN MTO1 HOMOLOG, MITOCHONDRIAL"/>
    <property type="match status" value="1"/>
</dbReference>
<dbReference type="Pfam" id="PF13932">
    <property type="entry name" value="SAM_GIDA_C"/>
    <property type="match status" value="1"/>
</dbReference>
<dbReference type="InterPro" id="IPR040131">
    <property type="entry name" value="MnmG_N"/>
</dbReference>
<evidence type="ECO:0000259" key="6">
    <source>
        <dbReference type="SMART" id="SM01228"/>
    </source>
</evidence>
<feature type="compositionally biased region" description="Basic and acidic residues" evidence="5">
    <location>
        <begin position="234"/>
        <end position="245"/>
    </location>
</feature>
<name>A0A7S2C798_9EUKA</name>
<accession>A0A7S2C798</accession>
<dbReference type="FunFam" id="3.50.50.60:FF:000082">
    <property type="entry name" value="protein MTO1 homolog, mitochondrial isoform X1"/>
    <property type="match status" value="1"/>
</dbReference>
<dbReference type="Gene3D" id="1.10.150.570">
    <property type="entry name" value="GidA associated domain, C-terminal subdomain"/>
    <property type="match status" value="1"/>
</dbReference>
<dbReference type="GO" id="GO:0005739">
    <property type="term" value="C:mitochondrion"/>
    <property type="evidence" value="ECO:0007669"/>
    <property type="project" value="GOC"/>
</dbReference>
<dbReference type="InterPro" id="IPR002218">
    <property type="entry name" value="MnmG-rel"/>
</dbReference>
<dbReference type="NCBIfam" id="TIGR00136">
    <property type="entry name" value="mnmG_gidA"/>
    <property type="match status" value="1"/>
</dbReference>
<dbReference type="InterPro" id="IPR026904">
    <property type="entry name" value="MnmG_C"/>
</dbReference>
<dbReference type="InterPro" id="IPR047001">
    <property type="entry name" value="MnmG_C_subdom"/>
</dbReference>
<sequence length="748" mass="79252">MLYRAASHAVPRRALRSAVRAFKPSAAAADVIIVGGGHAGCEAATAAARCGAQTILVTQRADTIGEMSCNPSIGGVGKGHLVREIDALDGLMARCADEAGIHFRVLNRSRGPAVRGPRAQADRDLYKAAIQRAVAECTNLTVVEAAVDDLIVQDGVVGGVLTSTGELRARSVVLTAGTFLRGTVHIGRHSRPAGRFVRDTSNGEVEPPTVGLAATLERLGLPLSRLKTGTPPRLDGRTIDWDHPELVPQPSESPPTFFSYANALREAPIAPSLVACAKTATNLRTHALISKSLDRLPLYESGGGDGTGPRYCPSINVKVARFPERHSHVVWLEPEGLGTHVVYPNGISGAFDEETQAALVQTIAGLERALILQPGYDVEYDFIDPRVLHASLEVRSCSGLFLAGQIIGTTGYEEAASLGLIAGINAARRATLSADYSPFVLSRSEAYVGVLIDDLVGKGTMEPYRMFTSRAEYRLLLRADNADARLTERGAAAGVVSSARLGAWEVKHAAIERAERTLHTTIMPAVAWARVGAPVPAGPPRSAAQVLTLTGVQLSDVEGWIRMASAAEPTANAASEGGSEGVGERGGAMAMASTGQGGSHIAFVDVVARETVEVATKYTEMLKAQRRSIERVQRSAARRLPDDFDYTALGSLSNEEVQKLGAARPRTLQEASEISGVTPAGLTALLVALREYDRRKAAMSHQALGAGIQAVMKVGTEGYDEAMPFDRGAEKRRRRALAKVAAVAESKE</sequence>
<dbReference type="Gene3D" id="3.50.50.60">
    <property type="entry name" value="FAD/NAD(P)-binding domain"/>
    <property type="match status" value="2"/>
</dbReference>
<proteinExistence type="inferred from homology"/>
<evidence type="ECO:0000256" key="4">
    <source>
        <dbReference type="ARBA" id="ARBA00022827"/>
    </source>
</evidence>
<comment type="cofactor">
    <cofactor evidence="1">
        <name>FAD</name>
        <dbReference type="ChEBI" id="CHEBI:57692"/>
    </cofactor>
</comment>
<dbReference type="InterPro" id="IPR036188">
    <property type="entry name" value="FAD/NAD-bd_sf"/>
</dbReference>
<keyword evidence="4" id="KW-0274">FAD</keyword>
<feature type="domain" description="tRNA uridine 5-carboxymethylaminomethyl modification enzyme C-terminal subdomain" evidence="6">
    <location>
        <begin position="616"/>
        <end position="687"/>
    </location>
</feature>
<feature type="region of interest" description="Disordered" evidence="5">
    <location>
        <begin position="568"/>
        <end position="595"/>
    </location>
</feature>
<dbReference type="FunFam" id="1.10.150.570:FF:000001">
    <property type="entry name" value="tRNA uridine 5-carboxymethylaminomethyl modification enzyme MnmG"/>
    <property type="match status" value="1"/>
</dbReference>
<dbReference type="PANTHER" id="PTHR11806">
    <property type="entry name" value="GLUCOSE INHIBITED DIVISION PROTEIN A"/>
    <property type="match status" value="1"/>
</dbReference>
<dbReference type="GO" id="GO:0050660">
    <property type="term" value="F:flavin adenine dinucleotide binding"/>
    <property type="evidence" value="ECO:0007669"/>
    <property type="project" value="InterPro"/>
</dbReference>
<gene>
    <name evidence="7" type="ORF">CBRE1094_LOCUS6722</name>
</gene>
<evidence type="ECO:0000256" key="3">
    <source>
        <dbReference type="ARBA" id="ARBA00022630"/>
    </source>
</evidence>
<dbReference type="GO" id="GO:0070899">
    <property type="term" value="P:mitochondrial tRNA wobble uridine modification"/>
    <property type="evidence" value="ECO:0007669"/>
    <property type="project" value="UniProtKB-ARBA"/>
</dbReference>
<evidence type="ECO:0000256" key="5">
    <source>
        <dbReference type="SAM" id="MobiDB-lite"/>
    </source>
</evidence>
<dbReference type="SMART" id="SM01228">
    <property type="entry name" value="GIDA_assoc_3"/>
    <property type="match status" value="1"/>
</dbReference>
<protein>
    <recommendedName>
        <fullName evidence="6">tRNA uridine 5-carboxymethylaminomethyl modification enzyme C-terminal subdomain domain-containing protein</fullName>
    </recommendedName>
</protein>
<dbReference type="InterPro" id="IPR044920">
    <property type="entry name" value="MnmG_C_subdom_sf"/>
</dbReference>
<organism evidence="7">
    <name type="scientific">Haptolina brevifila</name>
    <dbReference type="NCBI Taxonomy" id="156173"/>
    <lineage>
        <taxon>Eukaryota</taxon>
        <taxon>Haptista</taxon>
        <taxon>Haptophyta</taxon>
        <taxon>Prymnesiophyceae</taxon>
        <taxon>Prymnesiales</taxon>
        <taxon>Prymnesiaceae</taxon>
        <taxon>Haptolina</taxon>
    </lineage>
</organism>
<dbReference type="HAMAP" id="MF_00129">
    <property type="entry name" value="MnmG_GidA"/>
    <property type="match status" value="1"/>
</dbReference>
<evidence type="ECO:0000256" key="2">
    <source>
        <dbReference type="ARBA" id="ARBA00007653"/>
    </source>
</evidence>
<dbReference type="AlphaFoldDB" id="A0A7S2C798"/>
<evidence type="ECO:0000256" key="1">
    <source>
        <dbReference type="ARBA" id="ARBA00001974"/>
    </source>
</evidence>
<reference evidence="7" key="1">
    <citation type="submission" date="2021-01" db="EMBL/GenBank/DDBJ databases">
        <authorList>
            <person name="Corre E."/>
            <person name="Pelletier E."/>
            <person name="Niang G."/>
            <person name="Scheremetjew M."/>
            <person name="Finn R."/>
            <person name="Kale V."/>
            <person name="Holt S."/>
            <person name="Cochrane G."/>
            <person name="Meng A."/>
            <person name="Brown T."/>
            <person name="Cohen L."/>
        </authorList>
    </citation>
    <scope>NUCLEOTIDE SEQUENCE</scope>
    <source>
        <strain evidence="7">UTEX LB 985</strain>
    </source>
</reference>
<feature type="compositionally biased region" description="Low complexity" evidence="5">
    <location>
        <begin position="568"/>
        <end position="577"/>
    </location>
</feature>
<dbReference type="EMBL" id="HBGU01012255">
    <property type="protein sequence ID" value="CAD9417177.1"/>
    <property type="molecule type" value="Transcribed_RNA"/>
</dbReference>
<evidence type="ECO:0000313" key="7">
    <source>
        <dbReference type="EMBL" id="CAD9417177.1"/>
    </source>
</evidence>
<keyword evidence="3" id="KW-0285">Flavoprotein</keyword>
<dbReference type="Pfam" id="PF01134">
    <property type="entry name" value="GIDA"/>
    <property type="match status" value="1"/>
</dbReference>
<dbReference type="InterPro" id="IPR004416">
    <property type="entry name" value="MnmG"/>
</dbReference>